<dbReference type="InterPro" id="IPR035965">
    <property type="entry name" value="PAS-like_dom_sf"/>
</dbReference>
<keyword evidence="1" id="KW-1133">Transmembrane helix</keyword>
<feature type="transmembrane region" description="Helical" evidence="1">
    <location>
        <begin position="352"/>
        <end position="371"/>
    </location>
</feature>
<proteinExistence type="predicted"/>
<keyword evidence="1" id="KW-0812">Transmembrane</keyword>
<organism evidence="3 4">
    <name type="scientific">Desulfovibrio subterraneus</name>
    <dbReference type="NCBI Taxonomy" id="2718620"/>
    <lineage>
        <taxon>Bacteria</taxon>
        <taxon>Pseudomonadati</taxon>
        <taxon>Thermodesulfobacteriota</taxon>
        <taxon>Desulfovibrionia</taxon>
        <taxon>Desulfovibrionales</taxon>
        <taxon>Desulfovibrionaceae</taxon>
        <taxon>Desulfovibrio</taxon>
    </lineage>
</organism>
<dbReference type="AlphaFoldDB" id="A0A7J0BNB1"/>
<accession>A0A7J0BNB1</accession>
<reference evidence="3 4" key="1">
    <citation type="submission" date="2020-05" db="EMBL/GenBank/DDBJ databases">
        <title>Draft genome sequence of Desulfovibrio sp. strain HN2T.</title>
        <authorList>
            <person name="Ueno A."/>
            <person name="Tamazawa S."/>
            <person name="Tamamura S."/>
            <person name="Murakami T."/>
            <person name="Kiyama T."/>
            <person name="Inomata H."/>
            <person name="Amano Y."/>
            <person name="Miyakawa K."/>
            <person name="Tamaki H."/>
            <person name="Naganuma T."/>
            <person name="Kaneko K."/>
        </authorList>
    </citation>
    <scope>NUCLEOTIDE SEQUENCE [LARGE SCALE GENOMIC DNA]</scope>
    <source>
        <strain evidence="3 4">HN2</strain>
    </source>
</reference>
<dbReference type="InterPro" id="IPR013656">
    <property type="entry name" value="PAS_4"/>
</dbReference>
<feature type="transmembrane region" description="Helical" evidence="1">
    <location>
        <begin position="729"/>
        <end position="748"/>
    </location>
</feature>
<dbReference type="InterPro" id="IPR000014">
    <property type="entry name" value="PAS"/>
</dbReference>
<dbReference type="PROSITE" id="PS50112">
    <property type="entry name" value="PAS"/>
    <property type="match status" value="1"/>
</dbReference>
<gene>
    <name evidence="3" type="ORF">DSM101010T_28690</name>
</gene>
<dbReference type="Gene3D" id="3.30.450.20">
    <property type="entry name" value="PAS domain"/>
    <property type="match status" value="1"/>
</dbReference>
<dbReference type="Gene3D" id="3.40.50.2300">
    <property type="match status" value="2"/>
</dbReference>
<evidence type="ECO:0000313" key="4">
    <source>
        <dbReference type="Proteomes" id="UP000503840"/>
    </source>
</evidence>
<evidence type="ECO:0000313" key="3">
    <source>
        <dbReference type="EMBL" id="GFM34504.1"/>
    </source>
</evidence>
<evidence type="ECO:0000256" key="1">
    <source>
        <dbReference type="SAM" id="Phobius"/>
    </source>
</evidence>
<dbReference type="InterPro" id="IPR007487">
    <property type="entry name" value="ABC_transpt-TYRBP-like"/>
</dbReference>
<keyword evidence="4" id="KW-1185">Reference proteome</keyword>
<dbReference type="Pfam" id="PF08448">
    <property type="entry name" value="PAS_4"/>
    <property type="match status" value="1"/>
</dbReference>
<feature type="domain" description="PAS" evidence="2">
    <location>
        <begin position="396"/>
        <end position="429"/>
    </location>
</feature>
<dbReference type="RefSeq" id="WP_174406093.1">
    <property type="nucleotide sequence ID" value="NZ_BLVO01000013.1"/>
</dbReference>
<dbReference type="SMART" id="SM00091">
    <property type="entry name" value="PAS"/>
    <property type="match status" value="1"/>
</dbReference>
<name>A0A7J0BNB1_9BACT</name>
<dbReference type="EMBL" id="BLVO01000013">
    <property type="protein sequence ID" value="GFM34504.1"/>
    <property type="molecule type" value="Genomic_DNA"/>
</dbReference>
<sequence length="774" mass="84888">MNLQSTAIRILKYLLPCLIFLGFSMISEASGAYRVLQLNSYHPEFPTAGLVHDGAMSVFAPVGVEMDVEYLDTKRHPDEQITELAAKPLAYKLQRRPAYAAVLTSDDNALHFALRYRDTLFKGLPIVFCGVNDVDFALSMNGDPGVTGVIEAVSLKPTIDLIFTLSPSVKRVIAIADDTLSGRGDLRSFLQLKGEYPSGTLDAMDLARLSWNELEEQLKHLQQDTALLLLSAYGDVRGVRYDFATGMKRVVSASPVPVYHLWRHGIGGGLMGGIVVSHYHQARAAALMVLDILHNGKSPGSIPVTDKSPNVCMFDASLMARWHLDVSRLPSGAELVNPVPHSFTRILSDSRAMYVAMAVILAGVAGLVVLFRHRKHLQRMEAQNRLDAARRGLLDSQESFKSIIDSLPEALVLLDCDGRIVDWNRNAEQWATIPGKLGAGKDFFTIFSSLPLAPSRIDLVLARREAVHISNSPVMLGGVAVYADILVCPVRSSESDRVLVRCVDVSGQVRIVQYLMGAEWLFSLGGTVSEVTKSINSPLSAILLDVQNIHRRLGGSLPENEETARLCGTSMEAITAYCNRRGISGMLSGLREASEGMARVSAELSVFMNEERNKLSSVNLGELVRKAANLAATEAWLGVAGNERGVRFVFSEEGKPEVLFVREELELALLCFFRWHGKICADVWQSGEIELAVTASASQSEIEVRVRNPVMEYNEQLRMLPDAFAQRQMLLVPYMGAELTLVYLLFVLRHNGSLAVHEHPAGGVVTSLRLPAGS</sequence>
<comment type="caution">
    <text evidence="3">The sequence shown here is derived from an EMBL/GenBank/DDBJ whole genome shotgun (WGS) entry which is preliminary data.</text>
</comment>
<evidence type="ECO:0000259" key="2">
    <source>
        <dbReference type="PROSITE" id="PS50112"/>
    </source>
</evidence>
<dbReference type="Pfam" id="PF04392">
    <property type="entry name" value="ABC_sub_bind"/>
    <property type="match status" value="1"/>
</dbReference>
<dbReference type="SUPFAM" id="SSF55785">
    <property type="entry name" value="PYP-like sensor domain (PAS domain)"/>
    <property type="match status" value="1"/>
</dbReference>
<protein>
    <recommendedName>
        <fullName evidence="2">PAS domain-containing protein</fullName>
    </recommendedName>
</protein>
<dbReference type="Proteomes" id="UP000503840">
    <property type="component" value="Unassembled WGS sequence"/>
</dbReference>
<keyword evidence="1" id="KW-0472">Membrane</keyword>